<organism evidence="1 2">
    <name type="scientific">Xenopus laevis</name>
    <name type="common">African clawed frog</name>
    <dbReference type="NCBI Taxonomy" id="8355"/>
    <lineage>
        <taxon>Eukaryota</taxon>
        <taxon>Metazoa</taxon>
        <taxon>Chordata</taxon>
        <taxon>Craniata</taxon>
        <taxon>Vertebrata</taxon>
        <taxon>Euteleostomi</taxon>
        <taxon>Amphibia</taxon>
        <taxon>Batrachia</taxon>
        <taxon>Anura</taxon>
        <taxon>Pipoidea</taxon>
        <taxon>Pipidae</taxon>
        <taxon>Xenopodinae</taxon>
        <taxon>Xenopus</taxon>
        <taxon>Xenopus</taxon>
    </lineage>
</organism>
<evidence type="ECO:0000313" key="1">
    <source>
        <dbReference type="EMBL" id="OCT74080.1"/>
    </source>
</evidence>
<accession>A0A974CIM5</accession>
<dbReference type="EMBL" id="CM004477">
    <property type="protein sequence ID" value="OCT74080.1"/>
    <property type="molecule type" value="Genomic_DNA"/>
</dbReference>
<sequence length="86" mass="9570">MIPNQWLRSNMLDVAPIGPHYGVCASIAPFTYNMHLFLALCKACSALCPLLAHLMQSVEVSYFLCLINDKAVKVAQICAPYKFVHD</sequence>
<evidence type="ECO:0000313" key="2">
    <source>
        <dbReference type="Proteomes" id="UP000694892"/>
    </source>
</evidence>
<protein>
    <submittedName>
        <fullName evidence="1">Uncharacterized protein</fullName>
    </submittedName>
</protein>
<gene>
    <name evidence="1" type="ORF">XELAEV_18033045mg</name>
</gene>
<reference evidence="2" key="1">
    <citation type="journal article" date="2016" name="Nature">
        <title>Genome evolution in the allotetraploid frog Xenopus laevis.</title>
        <authorList>
            <person name="Session A.M."/>
            <person name="Uno Y."/>
            <person name="Kwon T."/>
            <person name="Chapman J.A."/>
            <person name="Toyoda A."/>
            <person name="Takahashi S."/>
            <person name="Fukui A."/>
            <person name="Hikosaka A."/>
            <person name="Suzuki A."/>
            <person name="Kondo M."/>
            <person name="van Heeringen S.J."/>
            <person name="Quigley I."/>
            <person name="Heinz S."/>
            <person name="Ogino H."/>
            <person name="Ochi H."/>
            <person name="Hellsten U."/>
            <person name="Lyons J.B."/>
            <person name="Simakov O."/>
            <person name="Putnam N."/>
            <person name="Stites J."/>
            <person name="Kuroki Y."/>
            <person name="Tanaka T."/>
            <person name="Michiue T."/>
            <person name="Watanabe M."/>
            <person name="Bogdanovic O."/>
            <person name="Lister R."/>
            <person name="Georgiou G."/>
            <person name="Paranjpe S.S."/>
            <person name="van Kruijsbergen I."/>
            <person name="Shu S."/>
            <person name="Carlson J."/>
            <person name="Kinoshita T."/>
            <person name="Ohta Y."/>
            <person name="Mawaribuchi S."/>
            <person name="Jenkins J."/>
            <person name="Grimwood J."/>
            <person name="Schmutz J."/>
            <person name="Mitros T."/>
            <person name="Mozaffari S.V."/>
            <person name="Suzuki Y."/>
            <person name="Haramoto Y."/>
            <person name="Yamamoto T.S."/>
            <person name="Takagi C."/>
            <person name="Heald R."/>
            <person name="Miller K."/>
            <person name="Haudenschild C."/>
            <person name="Kitzman J."/>
            <person name="Nakayama T."/>
            <person name="Izutsu Y."/>
            <person name="Robert J."/>
            <person name="Fortriede J."/>
            <person name="Burns K."/>
            <person name="Lotay V."/>
            <person name="Karimi K."/>
            <person name="Yasuoka Y."/>
            <person name="Dichmann D.S."/>
            <person name="Flajnik M.F."/>
            <person name="Houston D.W."/>
            <person name="Shendure J."/>
            <person name="DuPasquier L."/>
            <person name="Vize P.D."/>
            <person name="Zorn A.M."/>
            <person name="Ito M."/>
            <person name="Marcotte E.M."/>
            <person name="Wallingford J.B."/>
            <person name="Ito Y."/>
            <person name="Asashima M."/>
            <person name="Ueno N."/>
            <person name="Matsuda Y."/>
            <person name="Veenstra G.J."/>
            <person name="Fujiyama A."/>
            <person name="Harland R.M."/>
            <person name="Taira M."/>
            <person name="Rokhsar D.S."/>
        </authorList>
    </citation>
    <scope>NUCLEOTIDE SEQUENCE [LARGE SCALE GENOMIC DNA]</scope>
    <source>
        <strain evidence="2">J</strain>
    </source>
</reference>
<name>A0A974CIM5_XENLA</name>
<proteinExistence type="predicted"/>
<dbReference type="Proteomes" id="UP000694892">
    <property type="component" value="Chromosome 6S"/>
</dbReference>
<dbReference type="AlphaFoldDB" id="A0A974CIM5"/>